<proteinExistence type="predicted"/>
<reference evidence="1 2" key="1">
    <citation type="submission" date="2019-07" db="EMBL/GenBank/DDBJ databases">
        <title>Salinicoccus cyprini sp. nov., isolated from gastro-intestinal tract of mirror carp, Cyprinus carpio var. specularis, collected from Gobind Sagar Reservoir, Himachal Pradesh, India.</title>
        <authorList>
            <person name="Talwar C."/>
            <person name="Singh A.K."/>
            <person name="Lal R."/>
            <person name="Negi R.K."/>
        </authorList>
    </citation>
    <scope>NUCLEOTIDE SEQUENCE [LARGE SCALE GENOMIC DNA]</scope>
    <source>
        <strain evidence="1 2">CT19</strain>
    </source>
</reference>
<dbReference type="GO" id="GO:0046685">
    <property type="term" value="P:response to arsenic-containing substance"/>
    <property type="evidence" value="ECO:0007669"/>
    <property type="project" value="InterPro"/>
</dbReference>
<gene>
    <name evidence="1" type="primary">arsD</name>
    <name evidence="1" type="ORF">FO441_10345</name>
</gene>
<dbReference type="Gene3D" id="3.40.30.10">
    <property type="entry name" value="Glutaredoxin"/>
    <property type="match status" value="1"/>
</dbReference>
<dbReference type="RefSeq" id="WP_145289650.1">
    <property type="nucleotide sequence ID" value="NZ_VMSJ01000004.1"/>
</dbReference>
<organism evidence="1 2">
    <name type="scientific">Salinicoccus cyprini</name>
    <dbReference type="NCBI Taxonomy" id="2493691"/>
    <lineage>
        <taxon>Bacteria</taxon>
        <taxon>Bacillati</taxon>
        <taxon>Bacillota</taxon>
        <taxon>Bacilli</taxon>
        <taxon>Bacillales</taxon>
        <taxon>Staphylococcaceae</taxon>
        <taxon>Salinicoccus</taxon>
    </lineage>
</organism>
<sequence length="115" mass="12695">MLEVKFYEEEMCCSTGICGPSPDEKLIRVNQLVEALKDSDINVERFNLSSAPNAFIENKSIISKIKEKGVEILPITVIDDQIVKTGEYMTEEEVSDIIMVNQLRNGGCCGGDGCC</sequence>
<evidence type="ECO:0000313" key="1">
    <source>
        <dbReference type="EMBL" id="TVT27427.1"/>
    </source>
</evidence>
<dbReference type="Proteomes" id="UP000315103">
    <property type="component" value="Unassembled WGS sequence"/>
</dbReference>
<dbReference type="InterPro" id="IPR010712">
    <property type="entry name" value="Arsenical-R_ArsD"/>
</dbReference>
<dbReference type="OrthoDB" id="9801358at2"/>
<name>A0A558AT33_9STAP</name>
<keyword evidence="2" id="KW-1185">Reference proteome</keyword>
<comment type="caution">
    <text evidence="1">The sequence shown here is derived from an EMBL/GenBank/DDBJ whole genome shotgun (WGS) entry which is preliminary data.</text>
</comment>
<dbReference type="NCBIfam" id="NF033727">
    <property type="entry name" value="chaperon_ArsD"/>
    <property type="match status" value="1"/>
</dbReference>
<dbReference type="AlphaFoldDB" id="A0A558AT33"/>
<dbReference type="Pfam" id="PF06953">
    <property type="entry name" value="ArsD"/>
    <property type="match status" value="1"/>
</dbReference>
<dbReference type="GO" id="GO:0003677">
    <property type="term" value="F:DNA binding"/>
    <property type="evidence" value="ECO:0007669"/>
    <property type="project" value="InterPro"/>
</dbReference>
<evidence type="ECO:0000313" key="2">
    <source>
        <dbReference type="Proteomes" id="UP000315103"/>
    </source>
</evidence>
<dbReference type="GO" id="GO:0045892">
    <property type="term" value="P:negative regulation of DNA-templated transcription"/>
    <property type="evidence" value="ECO:0007669"/>
    <property type="project" value="InterPro"/>
</dbReference>
<dbReference type="EMBL" id="VMSJ01000004">
    <property type="protein sequence ID" value="TVT27427.1"/>
    <property type="molecule type" value="Genomic_DNA"/>
</dbReference>
<protein>
    <submittedName>
        <fullName evidence="1">Arsenite efflux transporter metallochaperone ArsD</fullName>
    </submittedName>
</protein>
<accession>A0A558AT33</accession>